<protein>
    <recommendedName>
        <fullName evidence="2">FMR1-interacting protein 1 conserved domain-containing protein</fullName>
    </recommendedName>
</protein>
<dbReference type="AlphaFoldDB" id="A0A9C7Q343"/>
<evidence type="ECO:0000259" key="2">
    <source>
        <dbReference type="Pfam" id="PF10453"/>
    </source>
</evidence>
<keyword evidence="4" id="KW-1185">Reference proteome</keyword>
<accession>A0A9C7Q343</accession>
<feature type="compositionally biased region" description="Basic residues" evidence="1">
    <location>
        <begin position="51"/>
        <end position="68"/>
    </location>
</feature>
<evidence type="ECO:0000313" key="4">
    <source>
        <dbReference type="Proteomes" id="UP001061958"/>
    </source>
</evidence>
<feature type="domain" description="FMR1-interacting protein 1 conserved" evidence="2">
    <location>
        <begin position="66"/>
        <end position="102"/>
    </location>
</feature>
<reference evidence="3" key="2">
    <citation type="submission" date="2022-01" db="EMBL/GenBank/DDBJ databases">
        <authorList>
            <person name="Hirooka S."/>
            <person name="Miyagishima S.Y."/>
        </authorList>
    </citation>
    <scope>NUCLEOTIDE SEQUENCE</scope>
    <source>
        <strain evidence="3">NBRC 102759</strain>
    </source>
</reference>
<dbReference type="Pfam" id="PF10453">
    <property type="entry name" value="NUFIP1"/>
    <property type="match status" value="1"/>
</dbReference>
<sequence>METGVRPSILPRFSEVSQPSHRPWSSALHNNCREQYHSTTVVNSYTQWKPWGKKRRRQPKTSVNKRRVSTTTQKSKESPEEIARYIEERRRKWPSAKRVEQSTNHTIVSTHNGQLNALQLVAQVYDEKTEDSPGVLASSRAGCEKSRNNPPKSQGSVMDGHQVVQSYRPNLYTLFVQKHVDKQHRILLDFIGFLHREKFLQNS</sequence>
<evidence type="ECO:0000313" key="3">
    <source>
        <dbReference type="EMBL" id="GJQ15588.1"/>
    </source>
</evidence>
<name>A0A9C7Q343_9RHOD</name>
<evidence type="ECO:0000256" key="1">
    <source>
        <dbReference type="SAM" id="MobiDB-lite"/>
    </source>
</evidence>
<organism evidence="3 4">
    <name type="scientific">Galdieria partita</name>
    <dbReference type="NCBI Taxonomy" id="83374"/>
    <lineage>
        <taxon>Eukaryota</taxon>
        <taxon>Rhodophyta</taxon>
        <taxon>Bangiophyceae</taxon>
        <taxon>Galdieriales</taxon>
        <taxon>Galdieriaceae</taxon>
        <taxon>Galdieria</taxon>
    </lineage>
</organism>
<dbReference type="Proteomes" id="UP001061958">
    <property type="component" value="Unassembled WGS sequence"/>
</dbReference>
<feature type="region of interest" description="Disordered" evidence="1">
    <location>
        <begin position="49"/>
        <end position="81"/>
    </location>
</feature>
<feature type="region of interest" description="Disordered" evidence="1">
    <location>
        <begin position="132"/>
        <end position="158"/>
    </location>
</feature>
<gene>
    <name evidence="3" type="ORF">GpartN1_g7379.t1</name>
</gene>
<dbReference type="InterPro" id="IPR019496">
    <property type="entry name" value="NUFIP1_cons_dom"/>
</dbReference>
<comment type="caution">
    <text evidence="3">The sequence shown here is derived from an EMBL/GenBank/DDBJ whole genome shotgun (WGS) entry which is preliminary data.</text>
</comment>
<proteinExistence type="predicted"/>
<reference evidence="3" key="1">
    <citation type="journal article" date="2022" name="Proc. Natl. Acad. Sci. U.S.A.">
        <title>Life cycle and functional genomics of the unicellular red alga Galdieria for elucidating algal and plant evolution and industrial use.</title>
        <authorList>
            <person name="Hirooka S."/>
            <person name="Itabashi T."/>
            <person name="Ichinose T.M."/>
            <person name="Onuma R."/>
            <person name="Fujiwara T."/>
            <person name="Yamashita S."/>
            <person name="Jong L.W."/>
            <person name="Tomita R."/>
            <person name="Iwane A.H."/>
            <person name="Miyagishima S.Y."/>
        </authorList>
    </citation>
    <scope>NUCLEOTIDE SEQUENCE</scope>
    <source>
        <strain evidence="3">NBRC 102759</strain>
    </source>
</reference>
<dbReference type="EMBL" id="BQMJ01000071">
    <property type="protein sequence ID" value="GJQ15588.1"/>
    <property type="molecule type" value="Genomic_DNA"/>
</dbReference>